<dbReference type="InterPro" id="IPR041577">
    <property type="entry name" value="RT_RNaseH_2"/>
</dbReference>
<dbReference type="PANTHER" id="PTHR33064:SF37">
    <property type="entry name" value="RIBONUCLEASE H"/>
    <property type="match status" value="1"/>
</dbReference>
<evidence type="ECO:0000313" key="4">
    <source>
        <dbReference type="EMBL" id="RMC04217.1"/>
    </source>
</evidence>
<keyword evidence="2" id="KW-0472">Membrane</keyword>
<comment type="caution">
    <text evidence="4">The sequence shown here is derived from an EMBL/GenBank/DDBJ whole genome shotgun (WGS) entry which is preliminary data.</text>
</comment>
<dbReference type="EMBL" id="QRBI01000126">
    <property type="protein sequence ID" value="RMC04217.1"/>
    <property type="molecule type" value="Genomic_DNA"/>
</dbReference>
<accession>A0A3M0KAM1</accession>
<evidence type="ECO:0000259" key="3">
    <source>
        <dbReference type="Pfam" id="PF17919"/>
    </source>
</evidence>
<dbReference type="OrthoDB" id="427924at2759"/>
<keyword evidence="1" id="KW-0175">Coiled coil</keyword>
<gene>
    <name evidence="4" type="ORF">DUI87_19036</name>
</gene>
<dbReference type="STRING" id="333673.A0A3M0KAM1"/>
<dbReference type="Pfam" id="PF17919">
    <property type="entry name" value="RT_RNaseH_2"/>
    <property type="match status" value="1"/>
</dbReference>
<dbReference type="InterPro" id="IPR051320">
    <property type="entry name" value="Viral_Replic_Matur_Polypro"/>
</dbReference>
<keyword evidence="5" id="KW-1185">Reference proteome</keyword>
<dbReference type="Gene3D" id="3.30.70.270">
    <property type="match status" value="2"/>
</dbReference>
<dbReference type="Proteomes" id="UP000269221">
    <property type="component" value="Unassembled WGS sequence"/>
</dbReference>
<dbReference type="PANTHER" id="PTHR33064">
    <property type="entry name" value="POL PROTEIN"/>
    <property type="match status" value="1"/>
</dbReference>
<feature type="domain" description="Reverse transcriptase/retrotransposon-derived protein RNase H-like" evidence="3">
    <location>
        <begin position="920"/>
        <end position="1016"/>
    </location>
</feature>
<dbReference type="InterPro" id="IPR043128">
    <property type="entry name" value="Rev_trsase/Diguanyl_cyclase"/>
</dbReference>
<proteinExistence type="predicted"/>
<reference evidence="4 5" key="1">
    <citation type="submission" date="2018-07" db="EMBL/GenBank/DDBJ databases">
        <title>A high quality draft genome assembly of the barn swallow (H. rustica rustica).</title>
        <authorList>
            <person name="Formenti G."/>
            <person name="Chiara M."/>
            <person name="Poveda L."/>
            <person name="Francoijs K.-J."/>
            <person name="Bonisoli-Alquati A."/>
            <person name="Canova L."/>
            <person name="Gianfranceschi L."/>
            <person name="Horner D.S."/>
            <person name="Saino N."/>
        </authorList>
    </citation>
    <scope>NUCLEOTIDE SEQUENCE [LARGE SCALE GENOMIC DNA]</scope>
    <source>
        <strain evidence="4">Chelidonia</strain>
        <tissue evidence="4">Blood</tissue>
    </source>
</reference>
<dbReference type="InterPro" id="IPR043502">
    <property type="entry name" value="DNA/RNA_pol_sf"/>
</dbReference>
<feature type="transmembrane region" description="Helical" evidence="2">
    <location>
        <begin position="1154"/>
        <end position="1171"/>
    </location>
</feature>
<protein>
    <recommendedName>
        <fullName evidence="3">Reverse transcriptase/retrotransposon-derived protein RNase H-like domain-containing protein</fullName>
    </recommendedName>
</protein>
<evidence type="ECO:0000313" key="5">
    <source>
        <dbReference type="Proteomes" id="UP000269221"/>
    </source>
</evidence>
<keyword evidence="2" id="KW-0812">Transmembrane</keyword>
<organism evidence="4 5">
    <name type="scientific">Hirundo rustica rustica</name>
    <dbReference type="NCBI Taxonomy" id="333673"/>
    <lineage>
        <taxon>Eukaryota</taxon>
        <taxon>Metazoa</taxon>
        <taxon>Chordata</taxon>
        <taxon>Craniata</taxon>
        <taxon>Vertebrata</taxon>
        <taxon>Euteleostomi</taxon>
        <taxon>Archelosauria</taxon>
        <taxon>Archosauria</taxon>
        <taxon>Dinosauria</taxon>
        <taxon>Saurischia</taxon>
        <taxon>Theropoda</taxon>
        <taxon>Coelurosauria</taxon>
        <taxon>Aves</taxon>
        <taxon>Neognathae</taxon>
        <taxon>Neoaves</taxon>
        <taxon>Telluraves</taxon>
        <taxon>Australaves</taxon>
        <taxon>Passeriformes</taxon>
        <taxon>Sylvioidea</taxon>
        <taxon>Hirundinidae</taxon>
        <taxon>Hirundo</taxon>
    </lineage>
</organism>
<name>A0A3M0KAM1_HIRRU</name>
<keyword evidence="2" id="KW-1133">Transmembrane helix</keyword>
<dbReference type="AlphaFoldDB" id="A0A3M0KAM1"/>
<sequence length="1233" mass="138352">MKLIRVSPECCDKCLSTCLEFRLKIEGCAIRGYDIDFNITQVCTEYHKNQTKITPPVPRKAVITKMPAIPEVEEQITPVVTKIGPYAIKKTGVQKLIVNPKWSLKRVEMGVQVNASHVRPECAPFLRNSFMDWTTWLQKSMPPNFRNKRDLTGLLGTGLGVLNTIDSEVLLNKLTTIGSDLVKLQQPLQSSLLALGNNHWKLTKILPEWEDTEERDHEVIINALGTASENISLALGCTQAQLWMQSVAAAVIREGGEGIFPAEIRKIVWDNASDMERELQSWWVLVNFTYNPVTSQHTTAEHHLIKREPFMALTIATLLTIGGIRAKTRVASLINQQKEMKTLRMSVDEDLGRIEQAIDGLVKSTMEEAYSSTADLKDVPDWKLCADKSSFMRDGKQMTGYAVTTMKQVTREEALPSNVSAQRPELITSMEDIELSKVIWKESGLATIQIEILQKQLNEERNEIYALRAALREERVKNSYNVDSSMETEEKETPHIKQIYPHKELEAVKNCEEICCPHLRPLVKTEYNYINDEDFEPHITTKHIPYSATELAKLKVEYSRLPHESKTEYVFQVSLTGGDQIKLTEHEASGYRGHGVFLTTGNKHIPWSLTQFAAYWAGGHSPLERGDPLATVGGPDQLLESIHKAACLQMIHERKLISGYESPKQLPVKPELMTPLIRGLPESLKPTAITLQKTIMALGPVERLDRFLGNPSNQTGSTDPGFAPYSIPSQLPASQFDSSAGDHKVWTGSQLTADLINYSKKYGPVKTLKDTSIRLSQGYKHSLTLAQDARELENIPIGHNVAVYQYIDDILVGGDEIEEVGDVQQKIISHLESLNLQVTSEKIQKPSQEVKLLGIWWKGAMTCIPLDTLTSLDQIKMPESRKDLQQALGLLAFWRKHIPDFSIIARPLYDLLRKGVKWDWTPAQEEALQLLIFEATAHQALGPIHPTDPFQVEWGFASSGLSIHIWQQGSEGPMKSAGFYSHSFKVAEKRYTTWEKGLFVVSLALIEVEKVTQQPPIALRGPFEVIKTITTGTPPPDRAAQGASVRKWYAQIEHYCNIFSITEEAVKGVNDKWAVNGCHKITAFCPTPPAIIPSSQGPDDPKNPAHYPGQPALVDLLTVGAVPLVLKIPLNNYACIVFDALGKEHQINYTLDNSIILIFCLLVADFVVFAFHRRTPRDIKDHLNHDKTSDTFLYPSTTPWPEFFGMALVPSFCSLYRIHGKCGRFKPINSCYA</sequence>
<dbReference type="SUPFAM" id="SSF56672">
    <property type="entry name" value="DNA/RNA polymerases"/>
    <property type="match status" value="1"/>
</dbReference>
<evidence type="ECO:0000256" key="2">
    <source>
        <dbReference type="SAM" id="Phobius"/>
    </source>
</evidence>
<feature type="coiled-coil region" evidence="1">
    <location>
        <begin position="450"/>
        <end position="477"/>
    </location>
</feature>
<evidence type="ECO:0000256" key="1">
    <source>
        <dbReference type="SAM" id="Coils"/>
    </source>
</evidence>